<dbReference type="KEGG" id="swo:Swol_0510"/>
<keyword evidence="2" id="KW-1185">Reference proteome</keyword>
<name>Q0AZL0_SYNWW</name>
<dbReference type="AlphaFoldDB" id="Q0AZL0"/>
<dbReference type="RefSeq" id="WP_011639950.1">
    <property type="nucleotide sequence ID" value="NC_008346.1"/>
</dbReference>
<reference evidence="2" key="1">
    <citation type="journal article" date="2010" name="Environ. Microbiol.">
        <title>The genome of Syntrophomonas wolfei: new insights into syntrophic metabolism and biohydrogen production.</title>
        <authorList>
            <person name="Sieber J.R."/>
            <person name="Sims D.R."/>
            <person name="Han C."/>
            <person name="Kim E."/>
            <person name="Lykidis A."/>
            <person name="Lapidus A.L."/>
            <person name="McDonnald E."/>
            <person name="Rohlin L."/>
            <person name="Culley D.E."/>
            <person name="Gunsalus R."/>
            <person name="McInerney M.J."/>
        </authorList>
    </citation>
    <scope>NUCLEOTIDE SEQUENCE [LARGE SCALE GENOMIC DNA]</scope>
    <source>
        <strain evidence="2">DSM 2245B / Goettingen</strain>
    </source>
</reference>
<evidence type="ECO:0000313" key="1">
    <source>
        <dbReference type="EMBL" id="ABI67844.1"/>
    </source>
</evidence>
<dbReference type="Proteomes" id="UP000001968">
    <property type="component" value="Chromosome"/>
</dbReference>
<dbReference type="EMBL" id="CP000448">
    <property type="protein sequence ID" value="ABI67844.1"/>
    <property type="molecule type" value="Genomic_DNA"/>
</dbReference>
<dbReference type="OrthoDB" id="2078038at2"/>
<evidence type="ECO:0000313" key="2">
    <source>
        <dbReference type="Proteomes" id="UP000001968"/>
    </source>
</evidence>
<proteinExistence type="predicted"/>
<accession>Q0AZL0</accession>
<organism evidence="1 2">
    <name type="scientific">Syntrophomonas wolfei subsp. wolfei (strain DSM 2245B / Goettingen)</name>
    <dbReference type="NCBI Taxonomy" id="335541"/>
    <lineage>
        <taxon>Bacteria</taxon>
        <taxon>Bacillati</taxon>
        <taxon>Bacillota</taxon>
        <taxon>Clostridia</taxon>
        <taxon>Eubacteriales</taxon>
        <taxon>Syntrophomonadaceae</taxon>
        <taxon>Syntrophomonas</taxon>
    </lineage>
</organism>
<dbReference type="HOGENOM" id="CLU_312540_0_0_9"/>
<protein>
    <submittedName>
        <fullName evidence="1">Uncharacterized protein</fullName>
    </submittedName>
</protein>
<sequence>MDLFKRITEHLNNPSVKLLCQIPINDEEYKNLLKHIRLRATNVQNQTTFSADIYLSVAMVQIAIREYAEGNYWGCFLETLGISLSQNKLNWLGQIFVVTLKHYHLFELERIDGASNKYVENIKAHSFVPNNYLSGYFDFLFSFYDRNLFRQLPDDLESDIYEMVDYMAETLSESGDSIKLEKSGNRHSKSYRLLKATRCVIAQSSVITVCEIIEKHLRMIDSYYYDGIEPAILDRFSEAFIQWSENKNSEINIQDKKRIRQSAEVLNHKPYFEINKAQNTAYLIIPEQKFREHNFNGQAFVSIISSEHTEQFRLDIYKAFGVLVSEKCYVPINDIFTEYVIQIISGSTKSYLIPAKPYRVFNDNWYELQRLRKGHCYILTDKQSHVNSGEQAVYAQLLFDRWNEYSYTILDDTVIYINDLPISIAGEFSEKPLFDCVSKEYRLLDEDGNQIQATYRHPIISFKVNKQAANGAFLYCNDGRFRIFAEGTSSFIEFPHDTDNIGVSMILDNLLPVEDGVYNIVLDEPGKHRRTICRYVLIKELRCRTEKRRFTFCETAAVMLSGKYEIEPCNCISSVKGKYIVDLTMGTEQAEFALKLNGHKFVLIVPLNVFKFGFSRQWIYKRPDYVWYSNIRNDLYIFMPGATKTSVYLNKNVTKKIHGEEIDKNLFKFDISEFVHVITQGSRAFYYINLCYSDNLDRRMTLCLVQKVIWVNKFKLHQVNGVVYLNTAYQGDAELLVKFFEQDSGKLVLEKIVTNGINPMPNLRTTGLYKVERFMVETDEFGFSEKRTFLGGIIYKFGVIDYTNLHNCRVIIKEIYVDGEKLNLNNEYTVRNLYRVSDYEYTGTMTIKTLVGRVKKVFEKVLIQFSDIGMESCFIYVNDNQDWVPMSYDKNSRVLISSEDDLLYYSKEYSRFCDLYSDITEFKIVIRRDR</sequence>
<gene>
    <name evidence="1" type="ordered locus">Swol_0510</name>
</gene>
<dbReference type="eggNOG" id="ENOG502ZG2T">
    <property type="taxonomic scope" value="Bacteria"/>
</dbReference>